<accession>X1E9D7</accession>
<gene>
    <name evidence="1" type="ORF">S01H4_65896</name>
</gene>
<dbReference type="EMBL" id="BART01040527">
    <property type="protein sequence ID" value="GAH29891.1"/>
    <property type="molecule type" value="Genomic_DNA"/>
</dbReference>
<comment type="caution">
    <text evidence="1">The sequence shown here is derived from an EMBL/GenBank/DDBJ whole genome shotgun (WGS) entry which is preliminary data.</text>
</comment>
<reference evidence="1" key="1">
    <citation type="journal article" date="2014" name="Front. Microbiol.">
        <title>High frequency of phylogenetically diverse reductive dehalogenase-homologous genes in deep subseafloor sedimentary metagenomes.</title>
        <authorList>
            <person name="Kawai M."/>
            <person name="Futagami T."/>
            <person name="Toyoda A."/>
            <person name="Takaki Y."/>
            <person name="Nishi S."/>
            <person name="Hori S."/>
            <person name="Arai W."/>
            <person name="Tsubouchi T."/>
            <person name="Morono Y."/>
            <person name="Uchiyama I."/>
            <person name="Ito T."/>
            <person name="Fujiyama A."/>
            <person name="Inagaki F."/>
            <person name="Takami H."/>
        </authorList>
    </citation>
    <scope>NUCLEOTIDE SEQUENCE</scope>
    <source>
        <strain evidence="1">Expedition CK06-06</strain>
    </source>
</reference>
<sequence length="47" mass="5763">KISSTNIKKDENIRREKHITNYIKNFLRSMKQWKNSFLIKIEPVENE</sequence>
<evidence type="ECO:0000313" key="1">
    <source>
        <dbReference type="EMBL" id="GAH29891.1"/>
    </source>
</evidence>
<protein>
    <submittedName>
        <fullName evidence="1">Uncharacterized protein</fullName>
    </submittedName>
</protein>
<dbReference type="AlphaFoldDB" id="X1E9D7"/>
<proteinExistence type="predicted"/>
<feature type="non-terminal residue" evidence="1">
    <location>
        <position position="1"/>
    </location>
</feature>
<organism evidence="1">
    <name type="scientific">marine sediment metagenome</name>
    <dbReference type="NCBI Taxonomy" id="412755"/>
    <lineage>
        <taxon>unclassified sequences</taxon>
        <taxon>metagenomes</taxon>
        <taxon>ecological metagenomes</taxon>
    </lineage>
</organism>
<name>X1E9D7_9ZZZZ</name>